<dbReference type="EMBL" id="KB446545">
    <property type="protein sequence ID" value="EME39442.1"/>
    <property type="molecule type" value="Genomic_DNA"/>
</dbReference>
<reference evidence="2 3" key="2">
    <citation type="journal article" date="2012" name="PLoS Pathog.">
        <title>Diverse lifestyles and strategies of plant pathogenesis encoded in the genomes of eighteen Dothideomycetes fungi.</title>
        <authorList>
            <person name="Ohm R.A."/>
            <person name="Feau N."/>
            <person name="Henrissat B."/>
            <person name="Schoch C.L."/>
            <person name="Horwitz B.A."/>
            <person name="Barry K.W."/>
            <person name="Condon B.J."/>
            <person name="Copeland A.C."/>
            <person name="Dhillon B."/>
            <person name="Glaser F."/>
            <person name="Hesse C.N."/>
            <person name="Kosti I."/>
            <person name="LaButti K."/>
            <person name="Lindquist E.A."/>
            <person name="Lucas S."/>
            <person name="Salamov A.A."/>
            <person name="Bradshaw R.E."/>
            <person name="Ciuffetti L."/>
            <person name="Hamelin R.C."/>
            <person name="Kema G.H.J."/>
            <person name="Lawrence C."/>
            <person name="Scott J.A."/>
            <person name="Spatafora J.W."/>
            <person name="Turgeon B.G."/>
            <person name="de Wit P.J.G.M."/>
            <person name="Zhong S."/>
            <person name="Goodwin S.B."/>
            <person name="Grigoriev I.V."/>
        </authorList>
    </citation>
    <scope>NUCLEOTIDE SEQUENCE [LARGE SCALE GENOMIC DNA]</scope>
    <source>
        <strain evidence="3">NZE10 / CBS 128990</strain>
    </source>
</reference>
<organism evidence="2 3">
    <name type="scientific">Dothistroma septosporum (strain NZE10 / CBS 128990)</name>
    <name type="common">Red band needle blight fungus</name>
    <name type="synonym">Mycosphaerella pini</name>
    <dbReference type="NCBI Taxonomy" id="675120"/>
    <lineage>
        <taxon>Eukaryota</taxon>
        <taxon>Fungi</taxon>
        <taxon>Dikarya</taxon>
        <taxon>Ascomycota</taxon>
        <taxon>Pezizomycotina</taxon>
        <taxon>Dothideomycetes</taxon>
        <taxon>Dothideomycetidae</taxon>
        <taxon>Mycosphaerellales</taxon>
        <taxon>Mycosphaerellaceae</taxon>
        <taxon>Dothistroma</taxon>
    </lineage>
</organism>
<evidence type="ECO:0000256" key="1">
    <source>
        <dbReference type="SAM" id="MobiDB-lite"/>
    </source>
</evidence>
<reference evidence="3" key="1">
    <citation type="journal article" date="2012" name="PLoS Genet.">
        <title>The genomes of the fungal plant pathogens Cladosporium fulvum and Dothistroma septosporum reveal adaptation to different hosts and lifestyles but also signatures of common ancestry.</title>
        <authorList>
            <person name="de Wit P.J.G.M."/>
            <person name="van der Burgt A."/>
            <person name="Oekmen B."/>
            <person name="Stergiopoulos I."/>
            <person name="Abd-Elsalam K.A."/>
            <person name="Aerts A.L."/>
            <person name="Bahkali A.H."/>
            <person name="Beenen H.G."/>
            <person name="Chettri P."/>
            <person name="Cox M.P."/>
            <person name="Datema E."/>
            <person name="de Vries R.P."/>
            <person name="Dhillon B."/>
            <person name="Ganley A.R."/>
            <person name="Griffiths S.A."/>
            <person name="Guo Y."/>
            <person name="Hamelin R.C."/>
            <person name="Henrissat B."/>
            <person name="Kabir M.S."/>
            <person name="Jashni M.K."/>
            <person name="Kema G."/>
            <person name="Klaubauf S."/>
            <person name="Lapidus A."/>
            <person name="Levasseur A."/>
            <person name="Lindquist E."/>
            <person name="Mehrabi R."/>
            <person name="Ohm R.A."/>
            <person name="Owen T.J."/>
            <person name="Salamov A."/>
            <person name="Schwelm A."/>
            <person name="Schijlen E."/>
            <person name="Sun H."/>
            <person name="van den Burg H.A."/>
            <person name="van Ham R.C.H.J."/>
            <person name="Zhang S."/>
            <person name="Goodwin S.B."/>
            <person name="Grigoriev I.V."/>
            <person name="Collemare J."/>
            <person name="Bradshaw R.E."/>
        </authorList>
    </citation>
    <scope>NUCLEOTIDE SEQUENCE [LARGE SCALE GENOMIC DNA]</scope>
    <source>
        <strain evidence="3">NZE10 / CBS 128990</strain>
    </source>
</reference>
<dbReference type="Proteomes" id="UP000016933">
    <property type="component" value="Unassembled WGS sequence"/>
</dbReference>
<keyword evidence="3" id="KW-1185">Reference proteome</keyword>
<sequence length="119" mass="13502">MIRVLDGKKGGRSSEGHYRRLEGDSTSPRERTISHKPVERLKDSHKICCCTGAAQMPARVAEHLRVDVNDDSAQTGVLREFSRIAKRKCTVRVVEILSHGNRIRNFPRSSAMRKSWLAF</sequence>
<name>M2XJ09_DOTSN</name>
<accession>M2XJ09</accession>
<proteinExistence type="predicted"/>
<gene>
    <name evidence="2" type="ORF">DOTSEDRAFT_38634</name>
</gene>
<dbReference type="HOGENOM" id="CLU_2061420_0_0_1"/>
<evidence type="ECO:0000313" key="3">
    <source>
        <dbReference type="Proteomes" id="UP000016933"/>
    </source>
</evidence>
<feature type="region of interest" description="Disordered" evidence="1">
    <location>
        <begin position="1"/>
        <end position="37"/>
    </location>
</feature>
<evidence type="ECO:0000313" key="2">
    <source>
        <dbReference type="EMBL" id="EME39442.1"/>
    </source>
</evidence>
<dbReference type="AlphaFoldDB" id="M2XJ09"/>
<protein>
    <submittedName>
        <fullName evidence="2">Uncharacterized protein</fullName>
    </submittedName>
</protein>